<evidence type="ECO:0000313" key="3">
    <source>
        <dbReference type="Proteomes" id="UP000078544"/>
    </source>
</evidence>
<feature type="region of interest" description="Disordered" evidence="1">
    <location>
        <begin position="299"/>
        <end position="334"/>
    </location>
</feature>
<protein>
    <submittedName>
        <fullName evidence="2">Uncharacterized protein</fullName>
    </submittedName>
</protein>
<dbReference type="STRING" id="1081109.A0A166UFZ6"/>
<evidence type="ECO:0000313" key="2">
    <source>
        <dbReference type="EMBL" id="OAA32458.1"/>
    </source>
</evidence>
<organism evidence="2 3">
    <name type="scientific">Moelleriella libera RCEF 2490</name>
    <dbReference type="NCBI Taxonomy" id="1081109"/>
    <lineage>
        <taxon>Eukaryota</taxon>
        <taxon>Fungi</taxon>
        <taxon>Dikarya</taxon>
        <taxon>Ascomycota</taxon>
        <taxon>Pezizomycotina</taxon>
        <taxon>Sordariomycetes</taxon>
        <taxon>Hypocreomycetidae</taxon>
        <taxon>Hypocreales</taxon>
        <taxon>Clavicipitaceae</taxon>
        <taxon>Moelleriella</taxon>
    </lineage>
</organism>
<proteinExistence type="predicted"/>
<evidence type="ECO:0000256" key="1">
    <source>
        <dbReference type="SAM" id="MobiDB-lite"/>
    </source>
</evidence>
<name>A0A166UFZ6_9HYPO</name>
<gene>
    <name evidence="2" type="ORF">AAL_01790</name>
</gene>
<sequence>MCAPPSAVFVSKSSNIILAVEKDSHAPRCSGVLSSAGNGAQIIRLQEARRVFQLRRLRLDTTYPLTKLLNSRLLFAAVSIYICWQIFATVVFDPLLDWADLEWDSLSEKEKKEMEELAEDDEPLLFLPFPFTTTEVKQPPYKGTDPEWLTFLAVNKDAQAQKDIKFGLAELIRRGVEKNPAYVKLLGGKDIKLKKLWLDIIYPPAPPPKHYVSGIIIDDDGIFWGDRPIDSVAASHLNKAIYPKAVALTVWTFVNSLCRQTAHDIAKALGFNAEPSQDTLWQNAAIERMRQQRGLPGAAAGQEAIKSPGNAVNSKPATFPVPSASGNSTGPPFNIDTQLDPRIQGALLDASMTLSKNWQPVKQVPNRGCIRVDGLVELQGKNALMAVYVLGWYDPKQKNYMAIQTGLKHLVQLKQNPAKG</sequence>
<dbReference type="Proteomes" id="UP000078544">
    <property type="component" value="Unassembled WGS sequence"/>
</dbReference>
<reference evidence="2 3" key="1">
    <citation type="journal article" date="2016" name="Genome Biol. Evol.">
        <title>Divergent and convergent evolution of fungal pathogenicity.</title>
        <authorList>
            <person name="Shang Y."/>
            <person name="Xiao G."/>
            <person name="Zheng P."/>
            <person name="Cen K."/>
            <person name="Zhan S."/>
            <person name="Wang C."/>
        </authorList>
    </citation>
    <scope>NUCLEOTIDE SEQUENCE [LARGE SCALE GENOMIC DNA]</scope>
    <source>
        <strain evidence="2 3">RCEF 2490</strain>
    </source>
</reference>
<dbReference type="EMBL" id="AZGY01000002">
    <property type="protein sequence ID" value="OAA32458.1"/>
    <property type="molecule type" value="Genomic_DNA"/>
</dbReference>
<feature type="compositionally biased region" description="Polar residues" evidence="1">
    <location>
        <begin position="324"/>
        <end position="334"/>
    </location>
</feature>
<keyword evidence="3" id="KW-1185">Reference proteome</keyword>
<accession>A0A166UFZ6</accession>
<dbReference type="AlphaFoldDB" id="A0A166UFZ6"/>
<comment type="caution">
    <text evidence="2">The sequence shown here is derived from an EMBL/GenBank/DDBJ whole genome shotgun (WGS) entry which is preliminary data.</text>
</comment>
<dbReference type="OrthoDB" id="5316527at2759"/>